<comment type="caution">
    <text evidence="1">The sequence shown here is derived from an EMBL/GenBank/DDBJ whole genome shotgun (WGS) entry which is preliminary data.</text>
</comment>
<organism evidence="1 2">
    <name type="scientific">Aspergillus melleus</name>
    <dbReference type="NCBI Taxonomy" id="138277"/>
    <lineage>
        <taxon>Eukaryota</taxon>
        <taxon>Fungi</taxon>
        <taxon>Dikarya</taxon>
        <taxon>Ascomycota</taxon>
        <taxon>Pezizomycotina</taxon>
        <taxon>Eurotiomycetes</taxon>
        <taxon>Eurotiomycetidae</taxon>
        <taxon>Eurotiales</taxon>
        <taxon>Aspergillaceae</taxon>
        <taxon>Aspergillus</taxon>
        <taxon>Aspergillus subgen. Circumdati</taxon>
    </lineage>
</organism>
<proteinExistence type="predicted"/>
<evidence type="ECO:0000313" key="1">
    <source>
        <dbReference type="EMBL" id="KAK1141700.1"/>
    </source>
</evidence>
<dbReference type="Proteomes" id="UP001177260">
    <property type="component" value="Unassembled WGS sequence"/>
</dbReference>
<accession>A0ACC3AV20</accession>
<sequence>MQSSAIHVVSKADNHHHAVVNLPPPLGEGLPVSSILVRPILLGLTSNNLAYARGGDILHWWKTYVVPATAPFPYDDQSSWGIVPAWGYATVTESNISGIQPNSIIWGYLPTSTSPTLLMLEPSDVEGHWVETSIHRQQLMPIYNRYEQVHPGEAKEPDEKAWNALFRGVWLAGYLLSEYVFSADPLGREPVHPLGAVSGITWDADDADLSSTVVVILGASSKVARSFSWCLFGRSRASGPLGLVQVTSAPDILQEVAERKGWGGRSRALTYENIDEATEWIEGLKPSKVLIVDCGARDNILSQLCQNMKQSGLQLCKTVYTTEEVMAARAAMQSLGKIQYNTSAVQDTLIEREGAQSYFGKVSSRWNEWLADRASAIPDMHLVWGQGMEGENGIYGGWEKLSNSMVRPDEGLAYVL</sequence>
<evidence type="ECO:0000313" key="2">
    <source>
        <dbReference type="Proteomes" id="UP001177260"/>
    </source>
</evidence>
<dbReference type="EMBL" id="JAOPJF010000060">
    <property type="protein sequence ID" value="KAK1141700.1"/>
    <property type="molecule type" value="Genomic_DNA"/>
</dbReference>
<name>A0ACC3AV20_9EURO</name>
<protein>
    <submittedName>
        <fullName evidence="1">Uncharacterized protein</fullName>
    </submittedName>
</protein>
<gene>
    <name evidence="1" type="ORF">N8T08_008798</name>
</gene>
<keyword evidence="2" id="KW-1185">Reference proteome</keyword>
<reference evidence="1 2" key="1">
    <citation type="journal article" date="2023" name="ACS Omega">
        <title>Identification of the Neoaspergillic Acid Biosynthesis Gene Cluster by Establishing an In Vitro CRISPR-Ribonucleoprotein Genetic System in Aspergillus melleus.</title>
        <authorList>
            <person name="Yuan B."/>
            <person name="Grau M.F."/>
            <person name="Murata R.M."/>
            <person name="Torok T."/>
            <person name="Venkateswaran K."/>
            <person name="Stajich J.E."/>
            <person name="Wang C.C.C."/>
        </authorList>
    </citation>
    <scope>NUCLEOTIDE SEQUENCE [LARGE SCALE GENOMIC DNA]</scope>
    <source>
        <strain evidence="1 2">IMV 1140</strain>
    </source>
</reference>